<dbReference type="EMBL" id="VFPH01000003">
    <property type="protein sequence ID" value="TQM35963.1"/>
    <property type="molecule type" value="Genomic_DNA"/>
</dbReference>
<dbReference type="RefSeq" id="WP_142107253.1">
    <property type="nucleotide sequence ID" value="NZ_VFPH01000003.1"/>
</dbReference>
<sequence length="266" mass="28085">MTDTAEPVAGTQPAATWTADEMMSIAAARALRDGQVCFVGIGLPSTAANLARRLHAPRLVLIYESGTLDTKPAELPLSIGDGILADSALSVVSVPEIFNYWLQPGRIDVGFLSGAQVDRLGNINTTVIGEYDEPTVRLPGSGGAPEIAASCREVIVVMRHRHRAFVEQVDFVTSVGNGSGRGDRELLGLRGAGPVRVITDLGVLEPDPDTAELVLTTLHQGVTVEQVRAETGWPLQVSADLVITAPPSTTELETLRGMRTVGSKAS</sequence>
<dbReference type="OrthoDB" id="9813111at2"/>
<protein>
    <submittedName>
        <fullName evidence="2">Glutaconate CoA-transferase subunit B</fullName>
    </submittedName>
</protein>
<comment type="similarity">
    <text evidence="1">Belongs to the 3-oxoacid CoA-transferase subunit B family.</text>
</comment>
<dbReference type="Pfam" id="PF01144">
    <property type="entry name" value="CoA_trans"/>
    <property type="match status" value="1"/>
</dbReference>
<dbReference type="SUPFAM" id="SSF100950">
    <property type="entry name" value="NagB/RpiA/CoA transferase-like"/>
    <property type="match status" value="1"/>
</dbReference>
<dbReference type="PANTHER" id="PTHR43293">
    <property type="entry name" value="ACETATE COA-TRANSFERASE YDIF"/>
    <property type="match status" value="1"/>
</dbReference>
<keyword evidence="2" id="KW-0808">Transferase</keyword>
<dbReference type="PANTHER" id="PTHR43293:SF3">
    <property type="entry name" value="CHOLESTEROL RING-CLEAVING HYDROLASE IPDB SUBUNIT"/>
    <property type="match status" value="1"/>
</dbReference>
<dbReference type="GO" id="GO:0008410">
    <property type="term" value="F:CoA-transferase activity"/>
    <property type="evidence" value="ECO:0007669"/>
    <property type="project" value="InterPro"/>
</dbReference>
<dbReference type="Proteomes" id="UP000319818">
    <property type="component" value="Unassembled WGS sequence"/>
</dbReference>
<name>A0A543FQ56_9PSEU</name>
<dbReference type="InterPro" id="IPR004165">
    <property type="entry name" value="CoA_trans_fam_I"/>
</dbReference>
<accession>A0A543FQ56</accession>
<comment type="caution">
    <text evidence="2">The sequence shown here is derived from an EMBL/GenBank/DDBJ whole genome shotgun (WGS) entry which is preliminary data.</text>
</comment>
<dbReference type="AlphaFoldDB" id="A0A543FQ56"/>
<gene>
    <name evidence="2" type="ORF">FB388_7409</name>
</gene>
<evidence type="ECO:0000313" key="2">
    <source>
        <dbReference type="EMBL" id="TQM35963.1"/>
    </source>
</evidence>
<keyword evidence="3" id="KW-1185">Reference proteome</keyword>
<dbReference type="InterPro" id="IPR037171">
    <property type="entry name" value="NagB/RpiA_transferase-like"/>
</dbReference>
<proteinExistence type="inferred from homology"/>
<reference evidence="2 3" key="1">
    <citation type="submission" date="2019-06" db="EMBL/GenBank/DDBJ databases">
        <title>Sequencing the genomes of 1000 actinobacteria strains.</title>
        <authorList>
            <person name="Klenk H.-P."/>
        </authorList>
    </citation>
    <scope>NUCLEOTIDE SEQUENCE [LARGE SCALE GENOMIC DNA]</scope>
    <source>
        <strain evidence="2 3">DSM 45511</strain>
    </source>
</reference>
<evidence type="ECO:0000256" key="1">
    <source>
        <dbReference type="ARBA" id="ARBA00007047"/>
    </source>
</evidence>
<dbReference type="Gene3D" id="3.40.1080.10">
    <property type="entry name" value="Glutaconate Coenzyme A-transferase"/>
    <property type="match status" value="1"/>
</dbReference>
<dbReference type="SMART" id="SM00882">
    <property type="entry name" value="CoA_trans"/>
    <property type="match status" value="1"/>
</dbReference>
<evidence type="ECO:0000313" key="3">
    <source>
        <dbReference type="Proteomes" id="UP000319818"/>
    </source>
</evidence>
<organism evidence="2 3">
    <name type="scientific">Pseudonocardia cypriaca</name>
    <dbReference type="NCBI Taxonomy" id="882449"/>
    <lineage>
        <taxon>Bacteria</taxon>
        <taxon>Bacillati</taxon>
        <taxon>Actinomycetota</taxon>
        <taxon>Actinomycetes</taxon>
        <taxon>Pseudonocardiales</taxon>
        <taxon>Pseudonocardiaceae</taxon>
        <taxon>Pseudonocardia</taxon>
    </lineage>
</organism>